<dbReference type="Gene3D" id="1.10.1370.10">
    <property type="entry name" value="Neurolysin, domain 3"/>
    <property type="match status" value="1"/>
</dbReference>
<comment type="similarity">
    <text evidence="2">Belongs to the peptidase M3 family.</text>
</comment>
<keyword evidence="4" id="KW-0479">Metal-binding</keyword>
<dbReference type="PANTHER" id="PTHR11804">
    <property type="entry name" value="PROTEASE M3 THIMET OLIGOPEPTIDASE-RELATED"/>
    <property type="match status" value="1"/>
</dbReference>
<comment type="caution">
    <text evidence="9">The sequence shown here is derived from an EMBL/GenBank/DDBJ whole genome shotgun (WGS) entry which is preliminary data.</text>
</comment>
<dbReference type="EMBL" id="JAKELO010000002">
    <property type="protein sequence ID" value="MDE4908147.1"/>
    <property type="molecule type" value="Genomic_DNA"/>
</dbReference>
<reference evidence="9" key="1">
    <citation type="submission" date="2022-01" db="EMBL/GenBank/DDBJ databases">
        <title>Draft genome of Methanogenium marinum DSM 15558.</title>
        <authorList>
            <person name="Chen S.-C."/>
            <person name="You Y.-T."/>
        </authorList>
    </citation>
    <scope>NUCLEOTIDE SEQUENCE</scope>
    <source>
        <strain evidence="9">DSM 15558</strain>
    </source>
</reference>
<dbReference type="GO" id="GO:0004222">
    <property type="term" value="F:metalloendopeptidase activity"/>
    <property type="evidence" value="ECO:0007669"/>
    <property type="project" value="InterPro"/>
</dbReference>
<dbReference type="PANTHER" id="PTHR11804:SF84">
    <property type="entry name" value="SACCHAROLYSIN"/>
    <property type="match status" value="1"/>
</dbReference>
<dbReference type="Gene3D" id="3.40.390.10">
    <property type="entry name" value="Collagenase (Catalytic Domain)"/>
    <property type="match status" value="1"/>
</dbReference>
<evidence type="ECO:0000256" key="7">
    <source>
        <dbReference type="ARBA" id="ARBA00023049"/>
    </source>
</evidence>
<keyword evidence="7" id="KW-0482">Metalloprotease</keyword>
<organism evidence="9 10">
    <name type="scientific">Methanogenium marinum</name>
    <dbReference type="NCBI Taxonomy" id="348610"/>
    <lineage>
        <taxon>Archaea</taxon>
        <taxon>Methanobacteriati</taxon>
        <taxon>Methanobacteriota</taxon>
        <taxon>Stenosarchaea group</taxon>
        <taxon>Methanomicrobia</taxon>
        <taxon>Methanomicrobiales</taxon>
        <taxon>Methanomicrobiaceae</taxon>
        <taxon>Methanogenium</taxon>
    </lineage>
</organism>
<dbReference type="Pfam" id="PF01432">
    <property type="entry name" value="Peptidase_M3"/>
    <property type="match status" value="1"/>
</dbReference>
<keyword evidence="10" id="KW-1185">Reference proteome</keyword>
<evidence type="ECO:0000313" key="10">
    <source>
        <dbReference type="Proteomes" id="UP001143747"/>
    </source>
</evidence>
<comment type="cofactor">
    <cofactor evidence="1">
        <name>Zn(2+)</name>
        <dbReference type="ChEBI" id="CHEBI:29105"/>
    </cofactor>
</comment>
<dbReference type="CDD" id="cd06455">
    <property type="entry name" value="M3A_TOP"/>
    <property type="match status" value="1"/>
</dbReference>
<dbReference type="InterPro" id="IPR001567">
    <property type="entry name" value="Pept_M3A_M3B_dom"/>
</dbReference>
<dbReference type="GO" id="GO:0006508">
    <property type="term" value="P:proteolysis"/>
    <property type="evidence" value="ECO:0007669"/>
    <property type="project" value="UniProtKB-KW"/>
</dbReference>
<dbReference type="AlphaFoldDB" id="A0A9Q4KSV2"/>
<evidence type="ECO:0000313" key="9">
    <source>
        <dbReference type="EMBL" id="MDE4908147.1"/>
    </source>
</evidence>
<feature type="domain" description="Peptidase M3A/M3B catalytic" evidence="8">
    <location>
        <begin position="247"/>
        <end position="691"/>
    </location>
</feature>
<evidence type="ECO:0000259" key="8">
    <source>
        <dbReference type="Pfam" id="PF01432"/>
    </source>
</evidence>
<dbReference type="InterPro" id="IPR024080">
    <property type="entry name" value="Neurolysin/TOP_N"/>
</dbReference>
<evidence type="ECO:0000256" key="6">
    <source>
        <dbReference type="ARBA" id="ARBA00022833"/>
    </source>
</evidence>
<gene>
    <name evidence="9" type="ORF">L0665_05935</name>
</gene>
<keyword evidence="5" id="KW-0378">Hydrolase</keyword>
<keyword evidence="6" id="KW-0862">Zinc</keyword>
<dbReference type="SUPFAM" id="SSF55486">
    <property type="entry name" value="Metalloproteases ('zincins'), catalytic domain"/>
    <property type="match status" value="1"/>
</dbReference>
<evidence type="ECO:0000256" key="5">
    <source>
        <dbReference type="ARBA" id="ARBA00022801"/>
    </source>
</evidence>
<dbReference type="GO" id="GO:0005829">
    <property type="term" value="C:cytosol"/>
    <property type="evidence" value="ECO:0007669"/>
    <property type="project" value="UniProtKB-ARBA"/>
</dbReference>
<dbReference type="InterPro" id="IPR045090">
    <property type="entry name" value="Pept_M3A_M3B"/>
</dbReference>
<evidence type="ECO:0000256" key="4">
    <source>
        <dbReference type="ARBA" id="ARBA00022723"/>
    </source>
</evidence>
<sequence>MHTSDYRIYFHRLSWLIVLSVVFLLTAGTPVNRRQEEPTDGFVPGENCPIQTHYAPGEIPRLNEAAEHTARATLDALAKIPPEERTFDNTFIAFDRIMTDYADAVLPLCLMGNVYPDAGIAAEGMSCEESSSVFSTGVYTRRDLYDVLREQTPRTPEESRLYDVTIREFEKNGLKLSEESLTKVRELKTALSGRETRYSANLNNDTTTLEFTADDLKGIPASSMATFEKTPQGTCLVTMKYPDYLAVMTYAKMSGTRMRMYEAYNNRQADTNTALLEEAIVLRQNIASELGYATWADYKIDGRMAGDTATVMEFLTAMQEPLKEKYRDEMANLLSIKQRLEPVATAVSPWDVAYLHEIQKKEQYAYDEEEVREYFPVDTVLQGLFDTYGTLFGIRFSEIKDAPVWSPDVRLYEVNNLAENDRIGYLYLDLYPREGKYGHFCAAEVINGRQKDGTYTVPVMAIIGNFRKPEEGRPSLLTINEIETLFHEAGHAMHYLLTTAPYGTLSGFSVEWDFVETPSQTLEEWVWDPEVLESISGHYTNPSEKIPSDLRDRIIAAQDVGMGSLYSRLLLNSLEDMRFHIATVPVDVTEVWYQIYEDIMGTRPLPGTHQPASFGHLMGGYDAGYYGYLWSKVYAFNIVNAFKETGMTNPTLGKKFRDEILSKGNMEEGMVLLERFLGREPGAEALYEHLGIPMPSDETLPKEQKNR</sequence>
<dbReference type="InterPro" id="IPR024077">
    <property type="entry name" value="Neurolysin/TOP_dom2"/>
</dbReference>
<keyword evidence="3" id="KW-0645">Protease</keyword>
<dbReference type="RefSeq" id="WP_274924783.1">
    <property type="nucleotide sequence ID" value="NZ_JAKELO010000002.1"/>
</dbReference>
<evidence type="ECO:0000256" key="2">
    <source>
        <dbReference type="ARBA" id="ARBA00006040"/>
    </source>
</evidence>
<dbReference type="FunFam" id="3.40.390.10:FF:000009">
    <property type="entry name" value="Oligopeptidase A"/>
    <property type="match status" value="1"/>
</dbReference>
<dbReference type="GO" id="GO:0006518">
    <property type="term" value="P:peptide metabolic process"/>
    <property type="evidence" value="ECO:0007669"/>
    <property type="project" value="TreeGrafter"/>
</dbReference>
<dbReference type="Gene3D" id="1.20.1050.40">
    <property type="entry name" value="Endopeptidase. Chain P, domain 1"/>
    <property type="match status" value="1"/>
</dbReference>
<dbReference type="GO" id="GO:0046872">
    <property type="term" value="F:metal ion binding"/>
    <property type="evidence" value="ECO:0007669"/>
    <property type="project" value="UniProtKB-KW"/>
</dbReference>
<evidence type="ECO:0000256" key="3">
    <source>
        <dbReference type="ARBA" id="ARBA00022670"/>
    </source>
</evidence>
<name>A0A9Q4KSV2_9EURY</name>
<proteinExistence type="inferred from homology"/>
<protein>
    <submittedName>
        <fullName evidence="9">Zn-dependent oligopeptidase</fullName>
    </submittedName>
</protein>
<evidence type="ECO:0000256" key="1">
    <source>
        <dbReference type="ARBA" id="ARBA00001947"/>
    </source>
</evidence>
<dbReference type="Proteomes" id="UP001143747">
    <property type="component" value="Unassembled WGS sequence"/>
</dbReference>
<accession>A0A9Q4KSV2</accession>
<dbReference type="InterPro" id="IPR024079">
    <property type="entry name" value="MetalloPept_cat_dom_sf"/>
</dbReference>